<dbReference type="GO" id="GO:0034399">
    <property type="term" value="C:nuclear periphery"/>
    <property type="evidence" value="ECO:0007669"/>
    <property type="project" value="TreeGrafter"/>
</dbReference>
<feature type="region of interest" description="Disordered" evidence="7">
    <location>
        <begin position="226"/>
        <end position="282"/>
    </location>
</feature>
<evidence type="ECO:0000256" key="7">
    <source>
        <dbReference type="SAM" id="MobiDB-lite"/>
    </source>
</evidence>
<organism evidence="8 9">
    <name type="scientific">Schistosoma bovis</name>
    <name type="common">Blood fluke</name>
    <dbReference type="NCBI Taxonomy" id="6184"/>
    <lineage>
        <taxon>Eukaryota</taxon>
        <taxon>Metazoa</taxon>
        <taxon>Spiralia</taxon>
        <taxon>Lophotrochozoa</taxon>
        <taxon>Platyhelminthes</taxon>
        <taxon>Trematoda</taxon>
        <taxon>Digenea</taxon>
        <taxon>Strigeidida</taxon>
        <taxon>Schistosomatoidea</taxon>
        <taxon>Schistosomatidae</taxon>
        <taxon>Schistosoma</taxon>
    </lineage>
</organism>
<comment type="caution">
    <text evidence="8">The sequence shown here is derived from an EMBL/GenBank/DDBJ whole genome shotgun (WGS) entry which is preliminary data.</text>
</comment>
<dbReference type="EMBL" id="QMKO01001647">
    <property type="protein sequence ID" value="RTG87743.1"/>
    <property type="molecule type" value="Genomic_DNA"/>
</dbReference>
<dbReference type="GO" id="GO:0030687">
    <property type="term" value="C:preribosome, large subunit precursor"/>
    <property type="evidence" value="ECO:0007669"/>
    <property type="project" value="TreeGrafter"/>
</dbReference>
<evidence type="ECO:0000256" key="4">
    <source>
        <dbReference type="ARBA" id="ARBA00022517"/>
    </source>
</evidence>
<reference evidence="8 9" key="1">
    <citation type="journal article" date="2019" name="PLoS Pathog.">
        <title>Genome sequence of the bovine parasite Schistosoma bovis Tanzania.</title>
        <authorList>
            <person name="Oey H."/>
            <person name="Zakrzewski M."/>
            <person name="Gobert G."/>
            <person name="Gravermann K."/>
            <person name="Stoye J."/>
            <person name="Jones M."/>
            <person name="Mcmanus D."/>
            <person name="Krause L."/>
        </authorList>
    </citation>
    <scope>NUCLEOTIDE SEQUENCE [LARGE SCALE GENOMIC DNA]</scope>
    <source>
        <strain evidence="8 9">TAN1997</strain>
    </source>
</reference>
<gene>
    <name evidence="8" type="ORF">DC041_0005801</name>
</gene>
<evidence type="ECO:0000256" key="3">
    <source>
        <dbReference type="ARBA" id="ARBA00007336"/>
    </source>
</evidence>
<evidence type="ECO:0000256" key="2">
    <source>
        <dbReference type="ARBA" id="ARBA00004604"/>
    </source>
</evidence>
<keyword evidence="5" id="KW-0175">Coiled coil</keyword>
<proteinExistence type="inferred from homology"/>
<evidence type="ECO:0000313" key="8">
    <source>
        <dbReference type="EMBL" id="RTG87743.1"/>
    </source>
</evidence>
<evidence type="ECO:0000256" key="1">
    <source>
        <dbReference type="ARBA" id="ARBA00003387"/>
    </source>
</evidence>
<keyword evidence="4" id="KW-0690">Ribosome biogenesis</keyword>
<name>A0A430QJ77_SCHBO</name>
<evidence type="ECO:0000256" key="5">
    <source>
        <dbReference type="ARBA" id="ARBA00023054"/>
    </source>
</evidence>
<comment type="similarity">
    <text evidence="3">Belongs to the EBP2 family.</text>
</comment>
<sequence>MSDSDSSCDVQEILACPGLYEEITHEKKHVYNKFRHFNNNDFIILFFLQTSFVLEQSALMNTLNSIRKNLPWIERLDVTCMAAPAQKDLDLDDLQHIDPDDDFKRENFFYRVAQAAVLIAIPQLHALDVPTKRPSDYFAEMVKTDDHMTKVKKYLIETKQKLALRERARQIRERRKFGKQVQQAVNQTRKEEKRKLTEAVKNTWKKTGINREEKLEQILNEFKKDYEPKNDKSNMKTSSSKSFHTAKDYANRRKINQKRVYKNNKYGHGGQKKRQKRNTSESVNIGARHDFSQLKHQATPNKAKQIRLNYRKLKQKHKKMTKKRG</sequence>
<dbReference type="STRING" id="6184.A0A430QJ77"/>
<protein>
    <submittedName>
        <fullName evidence="8">rRNA-processing protein EBP2</fullName>
    </submittedName>
</protein>
<comment type="subcellular location">
    <subcellularLocation>
        <location evidence="2">Nucleus</location>
        <location evidence="2">Nucleolus</location>
    </subcellularLocation>
</comment>
<dbReference type="PANTHER" id="PTHR13028:SF0">
    <property type="entry name" value="RRNA-PROCESSING PROTEIN EBP2-RELATED"/>
    <property type="match status" value="1"/>
</dbReference>
<accession>A0A430QJ77</accession>
<feature type="compositionally biased region" description="Basic residues" evidence="7">
    <location>
        <begin position="252"/>
        <end position="262"/>
    </location>
</feature>
<evidence type="ECO:0000256" key="6">
    <source>
        <dbReference type="ARBA" id="ARBA00023242"/>
    </source>
</evidence>
<dbReference type="GO" id="GO:0042273">
    <property type="term" value="P:ribosomal large subunit biogenesis"/>
    <property type="evidence" value="ECO:0007669"/>
    <property type="project" value="TreeGrafter"/>
</dbReference>
<comment type="function">
    <text evidence="1">Required for the processing of the 27S pre-rRNA.</text>
</comment>
<dbReference type="Proteomes" id="UP000290809">
    <property type="component" value="Unassembled WGS sequence"/>
</dbReference>
<keyword evidence="6" id="KW-0539">Nucleus</keyword>
<dbReference type="InterPro" id="IPR008610">
    <property type="entry name" value="Ebp2"/>
</dbReference>
<dbReference type="PANTHER" id="PTHR13028">
    <property type="entry name" value="RRNA PROCESSING PROTEIN EBNA1-BINDING PROTEIN-RELATED"/>
    <property type="match status" value="1"/>
</dbReference>
<dbReference type="Pfam" id="PF05890">
    <property type="entry name" value="Ebp2"/>
    <property type="match status" value="1"/>
</dbReference>
<dbReference type="AlphaFoldDB" id="A0A430QJ77"/>
<keyword evidence="9" id="KW-1185">Reference proteome</keyword>
<dbReference type="GO" id="GO:0006364">
    <property type="term" value="P:rRNA processing"/>
    <property type="evidence" value="ECO:0007669"/>
    <property type="project" value="TreeGrafter"/>
</dbReference>
<evidence type="ECO:0000313" key="9">
    <source>
        <dbReference type="Proteomes" id="UP000290809"/>
    </source>
</evidence>
<dbReference type="GO" id="GO:0005730">
    <property type="term" value="C:nucleolus"/>
    <property type="evidence" value="ECO:0007669"/>
    <property type="project" value="UniProtKB-SubCell"/>
</dbReference>